<evidence type="ECO:0000313" key="6">
    <source>
        <dbReference type="EMBL" id="TWT77259.1"/>
    </source>
</evidence>
<dbReference type="EMBL" id="SJPO01000004">
    <property type="protein sequence ID" value="TWT77259.1"/>
    <property type="molecule type" value="Genomic_DNA"/>
</dbReference>
<dbReference type="RefSeq" id="WP_146586250.1">
    <property type="nucleotide sequence ID" value="NZ_SJPO01000004.1"/>
</dbReference>
<dbReference type="InterPro" id="IPR013325">
    <property type="entry name" value="RNA_pol_sigma_r2"/>
</dbReference>
<keyword evidence="2" id="KW-0805">Transcription regulation</keyword>
<proteinExistence type="inferred from homology"/>
<dbReference type="InterPro" id="IPR007627">
    <property type="entry name" value="RNA_pol_sigma70_r2"/>
</dbReference>
<dbReference type="PANTHER" id="PTHR43133:SF51">
    <property type="entry name" value="RNA POLYMERASE SIGMA FACTOR"/>
    <property type="match status" value="1"/>
</dbReference>
<sequence>MSEPDGSESRDEEFLQLFAQSQRALHAYLIALVFDPNTAADLLQETNIVLWRKFDHYESGTNFFAWAREVARLTVLRHRRTSSRRIATLDPQLLEELAGRFSESQETADTNLNVLSGCLDRLRPGDRELIVGRYAPGASVTGLAEKLGRPANSISQSLCRIRKALADCVQRQASALERGADGVGGAWSSVDA</sequence>
<dbReference type="GO" id="GO:0016987">
    <property type="term" value="F:sigma factor activity"/>
    <property type="evidence" value="ECO:0007669"/>
    <property type="project" value="UniProtKB-KW"/>
</dbReference>
<dbReference type="Pfam" id="PF04542">
    <property type="entry name" value="Sigma70_r2"/>
    <property type="match status" value="1"/>
</dbReference>
<evidence type="ECO:0000256" key="1">
    <source>
        <dbReference type="ARBA" id="ARBA00010641"/>
    </source>
</evidence>
<dbReference type="Gene3D" id="1.10.1740.10">
    <property type="match status" value="1"/>
</dbReference>
<name>A0A5C5YQX8_9BACT</name>
<keyword evidence="3" id="KW-0731">Sigma factor</keyword>
<dbReference type="AlphaFoldDB" id="A0A5C5YQX8"/>
<evidence type="ECO:0000256" key="2">
    <source>
        <dbReference type="ARBA" id="ARBA00023015"/>
    </source>
</evidence>
<dbReference type="SUPFAM" id="SSF88946">
    <property type="entry name" value="Sigma2 domain of RNA polymerase sigma factors"/>
    <property type="match status" value="1"/>
</dbReference>
<evidence type="ECO:0000256" key="3">
    <source>
        <dbReference type="ARBA" id="ARBA00023082"/>
    </source>
</evidence>
<dbReference type="InterPro" id="IPR036388">
    <property type="entry name" value="WH-like_DNA-bd_sf"/>
</dbReference>
<organism evidence="6 7">
    <name type="scientific">Posidoniimonas polymericola</name>
    <dbReference type="NCBI Taxonomy" id="2528002"/>
    <lineage>
        <taxon>Bacteria</taxon>
        <taxon>Pseudomonadati</taxon>
        <taxon>Planctomycetota</taxon>
        <taxon>Planctomycetia</taxon>
        <taxon>Pirellulales</taxon>
        <taxon>Lacipirellulaceae</taxon>
        <taxon>Posidoniimonas</taxon>
    </lineage>
</organism>
<dbReference type="NCBIfam" id="TIGR02989">
    <property type="entry name" value="Sig-70_gvs1"/>
    <property type="match status" value="1"/>
</dbReference>
<dbReference type="InterPro" id="IPR013324">
    <property type="entry name" value="RNA_pol_sigma_r3/r4-like"/>
</dbReference>
<dbReference type="GO" id="GO:0006352">
    <property type="term" value="P:DNA-templated transcription initiation"/>
    <property type="evidence" value="ECO:0007669"/>
    <property type="project" value="InterPro"/>
</dbReference>
<comment type="similarity">
    <text evidence="1">Belongs to the sigma-70 factor family. ECF subfamily.</text>
</comment>
<dbReference type="NCBIfam" id="TIGR02937">
    <property type="entry name" value="sigma70-ECF"/>
    <property type="match status" value="1"/>
</dbReference>
<evidence type="ECO:0000313" key="7">
    <source>
        <dbReference type="Proteomes" id="UP000318478"/>
    </source>
</evidence>
<keyword evidence="7" id="KW-1185">Reference proteome</keyword>
<dbReference type="Gene3D" id="1.10.10.10">
    <property type="entry name" value="Winged helix-like DNA-binding domain superfamily/Winged helix DNA-binding domain"/>
    <property type="match status" value="1"/>
</dbReference>
<gene>
    <name evidence="6" type="ORF">Pla123a_19160</name>
</gene>
<dbReference type="PANTHER" id="PTHR43133">
    <property type="entry name" value="RNA POLYMERASE ECF-TYPE SIGMA FACTO"/>
    <property type="match status" value="1"/>
</dbReference>
<dbReference type="InterPro" id="IPR014284">
    <property type="entry name" value="RNA_pol_sigma-70_dom"/>
</dbReference>
<accession>A0A5C5YQX8</accession>
<keyword evidence="4" id="KW-0804">Transcription</keyword>
<dbReference type="OrthoDB" id="6383365at2"/>
<feature type="domain" description="RNA polymerase sigma-70 region 2" evidence="5">
    <location>
        <begin position="17"/>
        <end position="84"/>
    </location>
</feature>
<comment type="caution">
    <text evidence="6">The sequence shown here is derived from an EMBL/GenBank/DDBJ whole genome shotgun (WGS) entry which is preliminary data.</text>
</comment>
<protein>
    <submittedName>
        <fullName evidence="6">RNA polymerase sigma factor</fullName>
    </submittedName>
</protein>
<dbReference type="InterPro" id="IPR039425">
    <property type="entry name" value="RNA_pol_sigma-70-like"/>
</dbReference>
<evidence type="ECO:0000256" key="4">
    <source>
        <dbReference type="ARBA" id="ARBA00023163"/>
    </source>
</evidence>
<evidence type="ECO:0000259" key="5">
    <source>
        <dbReference type="Pfam" id="PF04542"/>
    </source>
</evidence>
<dbReference type="InterPro" id="IPR014331">
    <property type="entry name" value="RNA_pol_sigma70_ECF_RHOBA"/>
</dbReference>
<dbReference type="Proteomes" id="UP000318478">
    <property type="component" value="Unassembled WGS sequence"/>
</dbReference>
<dbReference type="SUPFAM" id="SSF88659">
    <property type="entry name" value="Sigma3 and sigma4 domains of RNA polymerase sigma factors"/>
    <property type="match status" value="1"/>
</dbReference>
<reference evidence="6 7" key="1">
    <citation type="submission" date="2019-02" db="EMBL/GenBank/DDBJ databases">
        <title>Deep-cultivation of Planctomycetes and their phenomic and genomic characterization uncovers novel biology.</title>
        <authorList>
            <person name="Wiegand S."/>
            <person name="Jogler M."/>
            <person name="Boedeker C."/>
            <person name="Pinto D."/>
            <person name="Vollmers J."/>
            <person name="Rivas-Marin E."/>
            <person name="Kohn T."/>
            <person name="Peeters S.H."/>
            <person name="Heuer A."/>
            <person name="Rast P."/>
            <person name="Oberbeckmann S."/>
            <person name="Bunk B."/>
            <person name="Jeske O."/>
            <person name="Meyerdierks A."/>
            <person name="Storesund J.E."/>
            <person name="Kallscheuer N."/>
            <person name="Luecker S."/>
            <person name="Lage O.M."/>
            <person name="Pohl T."/>
            <person name="Merkel B.J."/>
            <person name="Hornburger P."/>
            <person name="Mueller R.-W."/>
            <person name="Bruemmer F."/>
            <person name="Labrenz M."/>
            <person name="Spormann A.M."/>
            <person name="Op Den Camp H."/>
            <person name="Overmann J."/>
            <person name="Amann R."/>
            <person name="Jetten M.S.M."/>
            <person name="Mascher T."/>
            <person name="Medema M.H."/>
            <person name="Devos D.P."/>
            <person name="Kaster A.-K."/>
            <person name="Ovreas L."/>
            <person name="Rohde M."/>
            <person name="Galperin M.Y."/>
            <person name="Jogler C."/>
        </authorList>
    </citation>
    <scope>NUCLEOTIDE SEQUENCE [LARGE SCALE GENOMIC DNA]</scope>
    <source>
        <strain evidence="6 7">Pla123a</strain>
    </source>
</reference>